<organism evidence="2 3">
    <name type="scientific">Methylomonas rosea</name>
    <dbReference type="NCBI Taxonomy" id="2952227"/>
    <lineage>
        <taxon>Bacteria</taxon>
        <taxon>Pseudomonadati</taxon>
        <taxon>Pseudomonadota</taxon>
        <taxon>Gammaproteobacteria</taxon>
        <taxon>Methylococcales</taxon>
        <taxon>Methylococcaceae</taxon>
        <taxon>Methylomonas</taxon>
    </lineage>
</organism>
<reference evidence="2 3" key="1">
    <citation type="submission" date="2022-07" db="EMBL/GenBank/DDBJ databases">
        <title>Methylomonas rivi sp. nov., Methylomonas rosea sp. nov., Methylomonas aureus sp. nov. and Methylomonas subterranea sp. nov., four novel methanotrophs isolated from a freshwater creek and the deep terrestrial subsurface.</title>
        <authorList>
            <person name="Abin C."/>
            <person name="Sankaranarayanan K."/>
            <person name="Garner C."/>
            <person name="Sindelar R."/>
            <person name="Kotary K."/>
            <person name="Garner R."/>
            <person name="Barclay S."/>
            <person name="Lawson P."/>
            <person name="Krumholz L."/>
        </authorList>
    </citation>
    <scope>NUCLEOTIDE SEQUENCE [LARGE SCALE GENOMIC DNA]</scope>
    <source>
        <strain evidence="2 3">WSC-7</strain>
    </source>
</reference>
<comment type="caution">
    <text evidence="2">The sequence shown here is derived from an EMBL/GenBank/DDBJ whole genome shotgun (WGS) entry which is preliminary data.</text>
</comment>
<evidence type="ECO:0000313" key="2">
    <source>
        <dbReference type="EMBL" id="MCQ8117616.1"/>
    </source>
</evidence>
<protein>
    <recommendedName>
        <fullName evidence="4">PEP-CTERM sorting domain-containing protein</fullName>
    </recommendedName>
</protein>
<gene>
    <name evidence="2" type="ORF">NP589_09265</name>
</gene>
<proteinExistence type="predicted"/>
<feature type="chain" id="PRO_5047371750" description="PEP-CTERM sorting domain-containing protein" evidence="1">
    <location>
        <begin position="29"/>
        <end position="312"/>
    </location>
</feature>
<sequence length="312" mass="31524">MIKTKLAKAVSMAVAGVALSAGATTASAHVMYNTFTTTSASSTDGWTRVNDIGSTSSTGVYTPPDGVFTGPESKGNSGNLVPWVGTAGGALPFGYAGSSHLNWAAHLHSAGSSLTVSAADALADYGVAAEIDTGAGAWLDAGGVSSTGAPIAPTGWRHQTDIGLIKSDVTQKVTINLSTLGSFNNNFGVTVFTGMDTNTGNYSHHGSWNCPTCATPKPLTDSNPFGTSGLAYLTHDESVDALNGLTFTAVAGQIYSIYLGGNGVGRWSQNVAGYSMDITTSAVPVPGAVWLFGSAMAGLIGFGGRRKAAVAA</sequence>
<evidence type="ECO:0008006" key="4">
    <source>
        <dbReference type="Google" id="ProtNLM"/>
    </source>
</evidence>
<feature type="signal peptide" evidence="1">
    <location>
        <begin position="1"/>
        <end position="28"/>
    </location>
</feature>
<name>A0ABT1TTE0_9GAMM</name>
<dbReference type="Proteomes" id="UP001524570">
    <property type="component" value="Unassembled WGS sequence"/>
</dbReference>
<dbReference type="RefSeq" id="WP_256606730.1">
    <property type="nucleotide sequence ID" value="NZ_JANIBL010000023.1"/>
</dbReference>
<keyword evidence="3" id="KW-1185">Reference proteome</keyword>
<accession>A0ABT1TTE0</accession>
<keyword evidence="1" id="KW-0732">Signal</keyword>
<evidence type="ECO:0000256" key="1">
    <source>
        <dbReference type="SAM" id="SignalP"/>
    </source>
</evidence>
<dbReference type="EMBL" id="JANIBL010000023">
    <property type="protein sequence ID" value="MCQ8117616.1"/>
    <property type="molecule type" value="Genomic_DNA"/>
</dbReference>
<evidence type="ECO:0000313" key="3">
    <source>
        <dbReference type="Proteomes" id="UP001524570"/>
    </source>
</evidence>